<dbReference type="SUPFAM" id="SSF52833">
    <property type="entry name" value="Thioredoxin-like"/>
    <property type="match status" value="1"/>
</dbReference>
<dbReference type="Gene3D" id="3.40.30.10">
    <property type="entry name" value="Glutaredoxin"/>
    <property type="match status" value="1"/>
</dbReference>
<proteinExistence type="predicted"/>
<sequence>MSGGGVIDSKVANFFSTFDHLLDCPTAITAAIESCKEVKKERDRARKRGEVGTVGGHQRVLLIFGANWSPACAKLKEVIEQDPVKPVLDAHFSVILIDVEGPFNIDLNKAYGEPIMLGVPSIVILNEEGEAMCKVGTNTFETDAITAGSLPLFSTPYSAEALVKFLDKYKYEEARPEDVSPSSSEDEGGE</sequence>
<accession>A0A7S3GM59</accession>
<name>A0A7S3GM59_9EUKA</name>
<dbReference type="InterPro" id="IPR036249">
    <property type="entry name" value="Thioredoxin-like_sf"/>
</dbReference>
<protein>
    <recommendedName>
        <fullName evidence="2">Thioredoxin domain-containing protein</fullName>
    </recommendedName>
</protein>
<gene>
    <name evidence="1" type="ORF">PBIL07802_LOCUS32969</name>
</gene>
<organism evidence="1">
    <name type="scientific">Palpitomonas bilix</name>
    <dbReference type="NCBI Taxonomy" id="652834"/>
    <lineage>
        <taxon>Eukaryota</taxon>
        <taxon>Eukaryota incertae sedis</taxon>
    </lineage>
</organism>
<evidence type="ECO:0008006" key="2">
    <source>
        <dbReference type="Google" id="ProtNLM"/>
    </source>
</evidence>
<dbReference type="AlphaFoldDB" id="A0A7S3GM59"/>
<dbReference type="EMBL" id="HBIB01049920">
    <property type="protein sequence ID" value="CAE0270614.1"/>
    <property type="molecule type" value="Transcribed_RNA"/>
</dbReference>
<evidence type="ECO:0000313" key="1">
    <source>
        <dbReference type="EMBL" id="CAE0270614.1"/>
    </source>
</evidence>
<reference evidence="1" key="1">
    <citation type="submission" date="2021-01" db="EMBL/GenBank/DDBJ databases">
        <authorList>
            <person name="Corre E."/>
            <person name="Pelletier E."/>
            <person name="Niang G."/>
            <person name="Scheremetjew M."/>
            <person name="Finn R."/>
            <person name="Kale V."/>
            <person name="Holt S."/>
            <person name="Cochrane G."/>
            <person name="Meng A."/>
            <person name="Brown T."/>
            <person name="Cohen L."/>
        </authorList>
    </citation>
    <scope>NUCLEOTIDE SEQUENCE</scope>
    <source>
        <strain evidence="1">NIES-2562</strain>
    </source>
</reference>